<feature type="transmembrane region" description="Helical" evidence="8">
    <location>
        <begin position="195"/>
        <end position="218"/>
    </location>
</feature>
<dbReference type="Proteomes" id="UP001225034">
    <property type="component" value="Unassembled WGS sequence"/>
</dbReference>
<protein>
    <submittedName>
        <fullName evidence="9">Iron complex transport system permease protein</fullName>
    </submittedName>
</protein>
<evidence type="ECO:0000256" key="2">
    <source>
        <dbReference type="ARBA" id="ARBA00007935"/>
    </source>
</evidence>
<organism evidence="9 10">
    <name type="scientific">Alkalicoccobacillus murimartini</name>
    <dbReference type="NCBI Taxonomy" id="171685"/>
    <lineage>
        <taxon>Bacteria</taxon>
        <taxon>Bacillati</taxon>
        <taxon>Bacillota</taxon>
        <taxon>Bacilli</taxon>
        <taxon>Bacillales</taxon>
        <taxon>Bacillaceae</taxon>
        <taxon>Alkalicoccobacillus</taxon>
    </lineage>
</organism>
<feature type="transmembrane region" description="Helical" evidence="8">
    <location>
        <begin position="97"/>
        <end position="116"/>
    </location>
</feature>
<feature type="transmembrane region" description="Helical" evidence="8">
    <location>
        <begin position="279"/>
        <end position="296"/>
    </location>
</feature>
<keyword evidence="7 8" id="KW-0472">Membrane</keyword>
<sequence length="335" mass="35263">MSEWTLQKRTRRRKQTAIFLPLFFLVSAVGGLALGAVVISPQEIWAIMLGNNESLGHTILLNVRLPRLILATLAGACLAAAGAILQGVMQNPLADPSIIGVTAGGGLAASLAMVAIPQIGYLLPVLSFGGAFLTALLIYLFAWDKGASPLKIILAGVAINALLGAVQSGIMILYSDRVQSVLPWLAGGFQGRGWYHVEFVLPYAVIGLVLALLAIRPINLLLLGDEAARLLGTPVEGFRLLLIMLAALLAGAAVSVAGLVGFVGLVVPHMIRLLIGGDYRLLLPFSMIGGAALVMFTDTIARTAFDPIELPVGILLACMGAPFFLVLLKKRGLLF</sequence>
<evidence type="ECO:0000256" key="4">
    <source>
        <dbReference type="ARBA" id="ARBA00022475"/>
    </source>
</evidence>
<feature type="transmembrane region" description="Helical" evidence="8">
    <location>
        <begin position="17"/>
        <end position="38"/>
    </location>
</feature>
<dbReference type="InterPro" id="IPR037294">
    <property type="entry name" value="ABC_BtuC-like"/>
</dbReference>
<accession>A0ABT9YIQ3</accession>
<comment type="subcellular location">
    <subcellularLocation>
        <location evidence="1">Cell membrane</location>
        <topology evidence="1">Multi-pass membrane protein</topology>
    </subcellularLocation>
</comment>
<evidence type="ECO:0000313" key="10">
    <source>
        <dbReference type="Proteomes" id="UP001225034"/>
    </source>
</evidence>
<evidence type="ECO:0000256" key="3">
    <source>
        <dbReference type="ARBA" id="ARBA00022448"/>
    </source>
</evidence>
<keyword evidence="6 8" id="KW-1133">Transmembrane helix</keyword>
<dbReference type="Gene3D" id="1.10.3470.10">
    <property type="entry name" value="ABC transporter involved in vitamin B12 uptake, BtuC"/>
    <property type="match status" value="1"/>
</dbReference>
<feature type="transmembrane region" description="Helical" evidence="8">
    <location>
        <begin position="68"/>
        <end position="85"/>
    </location>
</feature>
<gene>
    <name evidence="9" type="ORF">J2S05_002541</name>
</gene>
<evidence type="ECO:0000313" key="9">
    <source>
        <dbReference type="EMBL" id="MDQ0207740.1"/>
    </source>
</evidence>
<keyword evidence="5 8" id="KW-0812">Transmembrane</keyword>
<feature type="transmembrane region" description="Helical" evidence="8">
    <location>
        <begin position="44"/>
        <end position="61"/>
    </location>
</feature>
<evidence type="ECO:0000256" key="7">
    <source>
        <dbReference type="ARBA" id="ARBA00023136"/>
    </source>
</evidence>
<comment type="caution">
    <text evidence="9">The sequence shown here is derived from an EMBL/GenBank/DDBJ whole genome shotgun (WGS) entry which is preliminary data.</text>
</comment>
<dbReference type="InterPro" id="IPR000522">
    <property type="entry name" value="ABC_transptr_permease_BtuC"/>
</dbReference>
<dbReference type="SUPFAM" id="SSF81345">
    <property type="entry name" value="ABC transporter involved in vitamin B12 uptake, BtuC"/>
    <property type="match status" value="1"/>
</dbReference>
<feature type="transmembrane region" description="Helical" evidence="8">
    <location>
        <begin position="153"/>
        <end position="174"/>
    </location>
</feature>
<dbReference type="PANTHER" id="PTHR30472">
    <property type="entry name" value="FERRIC ENTEROBACTIN TRANSPORT SYSTEM PERMEASE PROTEIN"/>
    <property type="match status" value="1"/>
</dbReference>
<evidence type="ECO:0000256" key="6">
    <source>
        <dbReference type="ARBA" id="ARBA00022989"/>
    </source>
</evidence>
<evidence type="ECO:0000256" key="8">
    <source>
        <dbReference type="SAM" id="Phobius"/>
    </source>
</evidence>
<evidence type="ECO:0000256" key="1">
    <source>
        <dbReference type="ARBA" id="ARBA00004651"/>
    </source>
</evidence>
<feature type="transmembrane region" description="Helical" evidence="8">
    <location>
        <begin position="121"/>
        <end position="141"/>
    </location>
</feature>
<comment type="similarity">
    <text evidence="2">Belongs to the binding-protein-dependent transport system permease family. FecCD subfamily.</text>
</comment>
<keyword evidence="4" id="KW-1003">Cell membrane</keyword>
<reference evidence="9 10" key="1">
    <citation type="submission" date="2023-07" db="EMBL/GenBank/DDBJ databases">
        <title>Genomic Encyclopedia of Type Strains, Phase IV (KMG-IV): sequencing the most valuable type-strain genomes for metagenomic binning, comparative biology and taxonomic classification.</title>
        <authorList>
            <person name="Goeker M."/>
        </authorList>
    </citation>
    <scope>NUCLEOTIDE SEQUENCE [LARGE SCALE GENOMIC DNA]</scope>
    <source>
        <strain evidence="9 10">DSM 19154</strain>
    </source>
</reference>
<dbReference type="PANTHER" id="PTHR30472:SF68">
    <property type="entry name" value="FERRICHROME TRANSPORT SYSTEM PERMEASE PROTEIN FHUB"/>
    <property type="match status" value="1"/>
</dbReference>
<proteinExistence type="inferred from homology"/>
<keyword evidence="3" id="KW-0813">Transport</keyword>
<dbReference type="CDD" id="cd06550">
    <property type="entry name" value="TM_ABC_iron-siderophores_like"/>
    <property type="match status" value="1"/>
</dbReference>
<name>A0ABT9YIQ3_9BACI</name>
<feature type="transmembrane region" description="Helical" evidence="8">
    <location>
        <begin position="308"/>
        <end position="328"/>
    </location>
</feature>
<dbReference type="EMBL" id="JAUSUA010000003">
    <property type="protein sequence ID" value="MDQ0207740.1"/>
    <property type="molecule type" value="Genomic_DNA"/>
</dbReference>
<dbReference type="RefSeq" id="WP_306983259.1">
    <property type="nucleotide sequence ID" value="NZ_JAUSUA010000003.1"/>
</dbReference>
<keyword evidence="10" id="KW-1185">Reference proteome</keyword>
<evidence type="ECO:0000256" key="5">
    <source>
        <dbReference type="ARBA" id="ARBA00022692"/>
    </source>
</evidence>
<dbReference type="Pfam" id="PF01032">
    <property type="entry name" value="FecCD"/>
    <property type="match status" value="1"/>
</dbReference>
<feature type="transmembrane region" description="Helical" evidence="8">
    <location>
        <begin position="238"/>
        <end position="267"/>
    </location>
</feature>